<name>A0A543CK20_9ACTN</name>
<dbReference type="GO" id="GO:0008703">
    <property type="term" value="F:5-amino-6-(5-phosphoribosylamino)uracil reductase activity"/>
    <property type="evidence" value="ECO:0007669"/>
    <property type="project" value="InterPro"/>
</dbReference>
<dbReference type="PANTHER" id="PTHR38011">
    <property type="entry name" value="DIHYDROFOLATE REDUCTASE FAMILY PROTEIN (AFU_ORTHOLOGUE AFUA_8G06820)"/>
    <property type="match status" value="1"/>
</dbReference>
<accession>A0A543CK20</accession>
<keyword evidence="3" id="KW-0560">Oxidoreductase</keyword>
<dbReference type="InterPro" id="IPR050765">
    <property type="entry name" value="Riboflavin_Biosynth_HTPR"/>
</dbReference>
<comment type="pathway">
    <text evidence="1">Cofactor biosynthesis; riboflavin biosynthesis.</text>
</comment>
<dbReference type="GO" id="GO:0009231">
    <property type="term" value="P:riboflavin biosynthetic process"/>
    <property type="evidence" value="ECO:0007669"/>
    <property type="project" value="InterPro"/>
</dbReference>
<dbReference type="Gene3D" id="3.40.430.10">
    <property type="entry name" value="Dihydrofolate Reductase, subunit A"/>
    <property type="match status" value="1"/>
</dbReference>
<gene>
    <name evidence="6" type="ORF">FB559_2986</name>
</gene>
<keyword evidence="7" id="KW-1185">Reference proteome</keyword>
<protein>
    <submittedName>
        <fullName evidence="6">Riboflavin biosynthesis pyrimidine reductase</fullName>
    </submittedName>
</protein>
<feature type="region of interest" description="Disordered" evidence="4">
    <location>
        <begin position="1"/>
        <end position="21"/>
    </location>
</feature>
<dbReference type="PANTHER" id="PTHR38011:SF7">
    <property type="entry name" value="2,5-DIAMINO-6-RIBOSYLAMINO-4(3H)-PYRIMIDINONE 5'-PHOSPHATE REDUCTASE"/>
    <property type="match status" value="1"/>
</dbReference>
<dbReference type="SUPFAM" id="SSF53597">
    <property type="entry name" value="Dihydrofolate reductase-like"/>
    <property type="match status" value="1"/>
</dbReference>
<dbReference type="InterPro" id="IPR002734">
    <property type="entry name" value="RibDG_C"/>
</dbReference>
<evidence type="ECO:0000259" key="5">
    <source>
        <dbReference type="Pfam" id="PF01872"/>
    </source>
</evidence>
<reference evidence="6 7" key="1">
    <citation type="submission" date="2019-06" db="EMBL/GenBank/DDBJ databases">
        <title>Sequencing the genomes of 1000 actinobacteria strains.</title>
        <authorList>
            <person name="Klenk H.-P."/>
        </authorList>
    </citation>
    <scope>NUCLEOTIDE SEQUENCE [LARGE SCALE GENOMIC DNA]</scope>
    <source>
        <strain evidence="6 7">DSM 102200</strain>
    </source>
</reference>
<evidence type="ECO:0000256" key="3">
    <source>
        <dbReference type="ARBA" id="ARBA00023002"/>
    </source>
</evidence>
<feature type="domain" description="Bacterial bifunctional deaminase-reductase C-terminal" evidence="5">
    <location>
        <begin position="30"/>
        <end position="231"/>
    </location>
</feature>
<sequence length="245" mass="25975">MHAIFGPHHEGTPVTDDEVADAYPWPGSGPWVRAMMVTTLDGAATGPGGVSGSISSEADQAVFAATRRFADVVLIGSGTLRAEKYGPMRAKEADAVRRSEAGQRPAPVLAVVSGSLDLPWRLPVWAESTHRPLVLTRTAADPERLDVAKRHADVVTLDVVTPRAIVDALVGRGLRRIVCEGGPRLLRDFNAADAIDEADITISPTFAGTGPSPTTAGLPDVVRHRLVHVLQGDGFLMARYLAPGR</sequence>
<organism evidence="6 7">
    <name type="scientific">Actinoallomurus bryophytorum</name>
    <dbReference type="NCBI Taxonomy" id="1490222"/>
    <lineage>
        <taxon>Bacteria</taxon>
        <taxon>Bacillati</taxon>
        <taxon>Actinomycetota</taxon>
        <taxon>Actinomycetes</taxon>
        <taxon>Streptosporangiales</taxon>
        <taxon>Thermomonosporaceae</taxon>
        <taxon>Actinoallomurus</taxon>
    </lineage>
</organism>
<proteinExistence type="predicted"/>
<evidence type="ECO:0000313" key="6">
    <source>
        <dbReference type="EMBL" id="TQL97405.1"/>
    </source>
</evidence>
<dbReference type="AlphaFoldDB" id="A0A543CK20"/>
<dbReference type="RefSeq" id="WP_185792210.1">
    <property type="nucleotide sequence ID" value="NZ_VFOZ01000001.1"/>
</dbReference>
<dbReference type="Pfam" id="PF01872">
    <property type="entry name" value="RibD_C"/>
    <property type="match status" value="1"/>
</dbReference>
<comment type="caution">
    <text evidence="6">The sequence shown here is derived from an EMBL/GenBank/DDBJ whole genome shotgun (WGS) entry which is preliminary data.</text>
</comment>
<evidence type="ECO:0000256" key="1">
    <source>
        <dbReference type="ARBA" id="ARBA00005104"/>
    </source>
</evidence>
<evidence type="ECO:0000256" key="4">
    <source>
        <dbReference type="SAM" id="MobiDB-lite"/>
    </source>
</evidence>
<dbReference type="InterPro" id="IPR024072">
    <property type="entry name" value="DHFR-like_dom_sf"/>
</dbReference>
<dbReference type="EMBL" id="VFOZ01000001">
    <property type="protein sequence ID" value="TQL97405.1"/>
    <property type="molecule type" value="Genomic_DNA"/>
</dbReference>
<keyword evidence="2" id="KW-0521">NADP</keyword>
<dbReference type="Proteomes" id="UP000316096">
    <property type="component" value="Unassembled WGS sequence"/>
</dbReference>
<evidence type="ECO:0000256" key="2">
    <source>
        <dbReference type="ARBA" id="ARBA00022857"/>
    </source>
</evidence>
<evidence type="ECO:0000313" key="7">
    <source>
        <dbReference type="Proteomes" id="UP000316096"/>
    </source>
</evidence>